<dbReference type="RefSeq" id="XP_066073047.1">
    <property type="nucleotide sequence ID" value="XM_066216950.1"/>
</dbReference>
<dbReference type="PRINTS" id="PR00783">
    <property type="entry name" value="MINTRINSICP"/>
</dbReference>
<evidence type="ECO:0000256" key="4">
    <source>
        <dbReference type="ARBA" id="ARBA00022692"/>
    </source>
</evidence>
<dbReference type="EMBL" id="CP144098">
    <property type="protein sequence ID" value="WWC86284.1"/>
    <property type="molecule type" value="Genomic_DNA"/>
</dbReference>
<dbReference type="InterPro" id="IPR023271">
    <property type="entry name" value="Aquaporin-like"/>
</dbReference>
<evidence type="ECO:0000256" key="5">
    <source>
        <dbReference type="ARBA" id="ARBA00022737"/>
    </source>
</evidence>
<dbReference type="GeneID" id="91091829"/>
<feature type="transmembrane region" description="Helical" evidence="9">
    <location>
        <begin position="153"/>
        <end position="170"/>
    </location>
</feature>
<feature type="transmembrane region" description="Helical" evidence="9">
    <location>
        <begin position="128"/>
        <end position="146"/>
    </location>
</feature>
<keyword evidence="4 9" id="KW-0812">Transmembrane</keyword>
<dbReference type="Pfam" id="PF00230">
    <property type="entry name" value="MIP"/>
    <property type="match status" value="1"/>
</dbReference>
<feature type="region of interest" description="Disordered" evidence="8">
    <location>
        <begin position="295"/>
        <end position="345"/>
    </location>
</feature>
<feature type="transmembrane region" description="Helical" evidence="9">
    <location>
        <begin position="258"/>
        <end position="278"/>
    </location>
</feature>
<evidence type="ECO:0000256" key="2">
    <source>
        <dbReference type="ARBA" id="ARBA00006175"/>
    </source>
</evidence>
<evidence type="ECO:0000256" key="1">
    <source>
        <dbReference type="ARBA" id="ARBA00004141"/>
    </source>
</evidence>
<sequence>MSLPRTHDDLTSHLPASHPTRKDQLRRRNPVTWHLKKPQQGPATLAIKNHFIAMIGEYVGTVLFMIFALGGTNVALIPTTSVTGSTTSGQDGSAASTVNTSNLLYIALSFGFSLAVNAWIFFRVSGGLFNPAVSLGMVLVGALTPLRGALLTFSQILGGITGAAIIQAITPGTLNVRTTLGGGTSIAQGLFIEMFLTSLLMLAILLLAAEKHKATFIAPIGIGLALFVAELLGVYYTGGSLNPARSFGPAVVLRTFSGYHWIYWLGPCLGAIIAAGFYKMLKWLQYETVLGPESDADTESPKPLVVSQAGGAVHQDNSRHPNAVRDEEKATESNGRTLAVTGPGLGDLLTAGPSEAVFDLERHPGPLEARLDRIEILLHQLAESRPRRSQSTYYEGNEIPSNTTIANTVNNNNGNGYNNKKSIDETGLGRGNINVIGNNTIPAHQINTSTHNHNQNAYSTAPIITGQGYSENSASHQHGVNGHDQHNHNIPFTHGTAGAGPRDHVDVSPRY</sequence>
<evidence type="ECO:0000313" key="11">
    <source>
        <dbReference type="Proteomes" id="UP001355207"/>
    </source>
</evidence>
<evidence type="ECO:0000256" key="6">
    <source>
        <dbReference type="ARBA" id="ARBA00022989"/>
    </source>
</evidence>
<protein>
    <recommendedName>
        <fullName evidence="12">Aquaporin rerated protein, other eukaryote</fullName>
    </recommendedName>
</protein>
<dbReference type="PANTHER" id="PTHR19139:SF199">
    <property type="entry name" value="MIP17260P"/>
    <property type="match status" value="1"/>
</dbReference>
<comment type="similarity">
    <text evidence="2">Belongs to the MIP/aquaporin (TC 1.A.8) family.</text>
</comment>
<feature type="transmembrane region" description="Helical" evidence="9">
    <location>
        <begin position="216"/>
        <end position="238"/>
    </location>
</feature>
<evidence type="ECO:0000256" key="9">
    <source>
        <dbReference type="SAM" id="Phobius"/>
    </source>
</evidence>
<keyword evidence="11" id="KW-1185">Reference proteome</keyword>
<evidence type="ECO:0008006" key="12">
    <source>
        <dbReference type="Google" id="ProtNLM"/>
    </source>
</evidence>
<name>A0AAX4JN18_9TREE</name>
<keyword evidence="5" id="KW-0677">Repeat</keyword>
<dbReference type="InterPro" id="IPR034294">
    <property type="entry name" value="Aquaporin_transptr"/>
</dbReference>
<keyword evidence="6 9" id="KW-1133">Transmembrane helix</keyword>
<proteinExistence type="inferred from homology"/>
<dbReference type="GO" id="GO:0005886">
    <property type="term" value="C:plasma membrane"/>
    <property type="evidence" value="ECO:0007669"/>
    <property type="project" value="TreeGrafter"/>
</dbReference>
<gene>
    <name evidence="10" type="ORF">L201_001157</name>
</gene>
<reference evidence="10 11" key="1">
    <citation type="submission" date="2024-01" db="EMBL/GenBank/DDBJ databases">
        <title>Comparative genomics of Cryptococcus and Kwoniella reveals pathogenesis evolution and contrasting modes of karyotype evolution via chromosome fusion or intercentromeric recombination.</title>
        <authorList>
            <person name="Coelho M.A."/>
            <person name="David-Palma M."/>
            <person name="Shea T."/>
            <person name="Bowers K."/>
            <person name="McGinley-Smith S."/>
            <person name="Mohammad A.W."/>
            <person name="Gnirke A."/>
            <person name="Yurkov A.M."/>
            <person name="Nowrousian M."/>
            <person name="Sun S."/>
            <person name="Cuomo C.A."/>
            <person name="Heitman J."/>
        </authorList>
    </citation>
    <scope>NUCLEOTIDE SEQUENCE [LARGE SCALE GENOMIC DNA]</scope>
    <source>
        <strain evidence="10 11">CBS 6074</strain>
    </source>
</reference>
<accession>A0AAX4JN18</accession>
<comment type="subcellular location">
    <subcellularLocation>
        <location evidence="1">Membrane</location>
        <topology evidence="1">Multi-pass membrane protein</topology>
    </subcellularLocation>
</comment>
<dbReference type="SUPFAM" id="SSF81338">
    <property type="entry name" value="Aquaporin-like"/>
    <property type="match status" value="1"/>
</dbReference>
<evidence type="ECO:0000256" key="8">
    <source>
        <dbReference type="SAM" id="MobiDB-lite"/>
    </source>
</evidence>
<feature type="compositionally biased region" description="Basic and acidic residues" evidence="8">
    <location>
        <begin position="1"/>
        <end position="11"/>
    </location>
</feature>
<dbReference type="FunFam" id="1.20.1080.10:FF:000014">
    <property type="entry name" value="Aquaporin 1"/>
    <property type="match status" value="1"/>
</dbReference>
<organism evidence="10 11">
    <name type="scientific">Kwoniella dendrophila CBS 6074</name>
    <dbReference type="NCBI Taxonomy" id="1295534"/>
    <lineage>
        <taxon>Eukaryota</taxon>
        <taxon>Fungi</taxon>
        <taxon>Dikarya</taxon>
        <taxon>Basidiomycota</taxon>
        <taxon>Agaricomycotina</taxon>
        <taxon>Tremellomycetes</taxon>
        <taxon>Tremellales</taxon>
        <taxon>Cryptococcaceae</taxon>
        <taxon>Kwoniella</taxon>
    </lineage>
</organism>
<feature type="transmembrane region" description="Helical" evidence="9">
    <location>
        <begin position="58"/>
        <end position="82"/>
    </location>
</feature>
<dbReference type="GO" id="GO:0015250">
    <property type="term" value="F:water channel activity"/>
    <property type="evidence" value="ECO:0007669"/>
    <property type="project" value="TreeGrafter"/>
</dbReference>
<dbReference type="Proteomes" id="UP001355207">
    <property type="component" value="Chromosome 1"/>
</dbReference>
<evidence type="ECO:0000313" key="10">
    <source>
        <dbReference type="EMBL" id="WWC86284.1"/>
    </source>
</evidence>
<keyword evidence="7 9" id="KW-0472">Membrane</keyword>
<dbReference type="PANTHER" id="PTHR19139">
    <property type="entry name" value="AQUAPORIN TRANSPORTER"/>
    <property type="match status" value="1"/>
</dbReference>
<feature type="transmembrane region" description="Helical" evidence="9">
    <location>
        <begin position="190"/>
        <end position="209"/>
    </location>
</feature>
<feature type="compositionally biased region" description="Basic and acidic residues" evidence="8">
    <location>
        <begin position="316"/>
        <end position="331"/>
    </location>
</feature>
<keyword evidence="3" id="KW-0813">Transport</keyword>
<dbReference type="AlphaFoldDB" id="A0AAX4JN18"/>
<dbReference type="Gene3D" id="1.20.1080.10">
    <property type="entry name" value="Glycerol uptake facilitator protein"/>
    <property type="match status" value="1"/>
</dbReference>
<evidence type="ECO:0000256" key="7">
    <source>
        <dbReference type="ARBA" id="ARBA00023136"/>
    </source>
</evidence>
<dbReference type="InterPro" id="IPR000425">
    <property type="entry name" value="MIP"/>
</dbReference>
<evidence type="ECO:0000256" key="3">
    <source>
        <dbReference type="ARBA" id="ARBA00022448"/>
    </source>
</evidence>
<feature type="region of interest" description="Disordered" evidence="8">
    <location>
        <begin position="1"/>
        <end position="28"/>
    </location>
</feature>